<protein>
    <submittedName>
        <fullName evidence="2">DUF4426 domain-containing protein</fullName>
    </submittedName>
</protein>
<evidence type="ECO:0000259" key="1">
    <source>
        <dbReference type="Pfam" id="PF14467"/>
    </source>
</evidence>
<proteinExistence type="predicted"/>
<organism evidence="2 3">
    <name type="scientific">Paraglaciecola aquimarina</name>
    <dbReference type="NCBI Taxonomy" id="1235557"/>
    <lineage>
        <taxon>Bacteria</taxon>
        <taxon>Pseudomonadati</taxon>
        <taxon>Pseudomonadota</taxon>
        <taxon>Gammaproteobacteria</taxon>
        <taxon>Alteromonadales</taxon>
        <taxon>Alteromonadaceae</taxon>
        <taxon>Paraglaciecola</taxon>
    </lineage>
</organism>
<dbReference type="EMBL" id="JAWDIO010000002">
    <property type="protein sequence ID" value="MDU0354161.1"/>
    <property type="molecule type" value="Genomic_DNA"/>
</dbReference>
<comment type="caution">
    <text evidence="2">The sequence shown here is derived from an EMBL/GenBank/DDBJ whole genome shotgun (WGS) entry which is preliminary data.</text>
</comment>
<dbReference type="Gene3D" id="2.60.40.3340">
    <property type="entry name" value="Domain of unknown function DUF4426"/>
    <property type="match status" value="1"/>
</dbReference>
<name>A0ABU3SVY8_9ALTE</name>
<evidence type="ECO:0000313" key="3">
    <source>
        <dbReference type="Proteomes" id="UP001247805"/>
    </source>
</evidence>
<accession>A0ABU3SVY8</accession>
<dbReference type="Proteomes" id="UP001247805">
    <property type="component" value="Unassembled WGS sequence"/>
</dbReference>
<evidence type="ECO:0000313" key="2">
    <source>
        <dbReference type="EMBL" id="MDU0354161.1"/>
    </source>
</evidence>
<dbReference type="InterPro" id="IPR025218">
    <property type="entry name" value="DUF4426"/>
</dbReference>
<gene>
    <name evidence="2" type="ORF">RS130_09630</name>
</gene>
<keyword evidence="3" id="KW-1185">Reference proteome</keyword>
<feature type="domain" description="DUF4426" evidence="1">
    <location>
        <begin position="3"/>
        <end position="115"/>
    </location>
</feature>
<sequence>MANWDVHYIAINSTFLTPEIAKQYGVVRSKYNGLINISVLDSQSKSAQSVALTGSAKNLLGVVKQLAFKEVKEGDAIYYLAPLPFSDQEQYRISVDITDGRQTKTLKFQHKFYVD</sequence>
<reference evidence="2 3" key="1">
    <citation type="submission" date="2023-10" db="EMBL/GenBank/DDBJ databases">
        <title>Glaciecola aquimarina strain GGW-M5 nov., isolated from a coastal seawater.</title>
        <authorList>
            <person name="Bayburt H."/>
            <person name="Kim J.M."/>
            <person name="Choi B.J."/>
            <person name="Jeon C.O."/>
        </authorList>
    </citation>
    <scope>NUCLEOTIDE SEQUENCE [LARGE SCALE GENOMIC DNA]</scope>
    <source>
        <strain evidence="2 3">KCTC 32108</strain>
    </source>
</reference>
<dbReference type="Pfam" id="PF14467">
    <property type="entry name" value="DUF4426"/>
    <property type="match status" value="1"/>
</dbReference>